<dbReference type="PANTHER" id="PTHR35936">
    <property type="entry name" value="MEMBRANE-BOUND LYTIC MUREIN TRANSGLYCOSYLASE F"/>
    <property type="match status" value="1"/>
</dbReference>
<dbReference type="Pfam" id="PF00497">
    <property type="entry name" value="SBP_bac_3"/>
    <property type="match status" value="1"/>
</dbReference>
<dbReference type="PANTHER" id="PTHR35936:SF17">
    <property type="entry name" value="ARGININE-BINDING EXTRACELLULAR PROTEIN ARTP"/>
    <property type="match status" value="1"/>
</dbReference>
<dbReference type="InterPro" id="IPR018313">
    <property type="entry name" value="SBP_3_CS"/>
</dbReference>
<dbReference type="InterPro" id="IPR001638">
    <property type="entry name" value="Solute-binding_3/MltF_N"/>
</dbReference>
<protein>
    <submittedName>
        <fullName evidence="6">ABC transporter substrate-binding protein</fullName>
    </submittedName>
</protein>
<accession>A0A5N0UUQ6</accession>
<evidence type="ECO:0000256" key="2">
    <source>
        <dbReference type="ARBA" id="ARBA00010333"/>
    </source>
</evidence>
<keyword evidence="7" id="KW-1185">Reference proteome</keyword>
<gene>
    <name evidence="6" type="ORF">FPZ12_034650</name>
</gene>
<evidence type="ECO:0000256" key="4">
    <source>
        <dbReference type="RuleBase" id="RU003744"/>
    </source>
</evidence>
<dbReference type="OrthoDB" id="8454826at2"/>
<name>A0A5N0UUQ6_9PSEU</name>
<comment type="caution">
    <text evidence="6">The sequence shown here is derived from an EMBL/GenBank/DDBJ whole genome shotgun (WGS) entry which is preliminary data.</text>
</comment>
<evidence type="ECO:0000259" key="5">
    <source>
        <dbReference type="SMART" id="SM00062"/>
    </source>
</evidence>
<evidence type="ECO:0000256" key="3">
    <source>
        <dbReference type="ARBA" id="ARBA00022729"/>
    </source>
</evidence>
<dbReference type="Gene3D" id="3.40.190.10">
    <property type="entry name" value="Periplasmic binding protein-like II"/>
    <property type="match status" value="2"/>
</dbReference>
<dbReference type="PROSITE" id="PS01039">
    <property type="entry name" value="SBP_BACTERIAL_3"/>
    <property type="match status" value="1"/>
</dbReference>
<organism evidence="6 7">
    <name type="scientific">Amycolatopsis acidicola</name>
    <dbReference type="NCBI Taxonomy" id="2596893"/>
    <lineage>
        <taxon>Bacteria</taxon>
        <taxon>Bacillati</taxon>
        <taxon>Actinomycetota</taxon>
        <taxon>Actinomycetes</taxon>
        <taxon>Pseudonocardiales</taxon>
        <taxon>Pseudonocardiaceae</taxon>
        <taxon>Amycolatopsis</taxon>
    </lineage>
</organism>
<dbReference type="SUPFAM" id="SSF53850">
    <property type="entry name" value="Periplasmic binding protein-like II"/>
    <property type="match status" value="1"/>
</dbReference>
<dbReference type="Proteomes" id="UP000319769">
    <property type="component" value="Unassembled WGS sequence"/>
</dbReference>
<comment type="subcellular location">
    <subcellularLocation>
        <location evidence="1">Cell envelope</location>
    </subcellularLocation>
</comment>
<dbReference type="EMBL" id="VMNW02000076">
    <property type="protein sequence ID" value="KAA9153485.1"/>
    <property type="molecule type" value="Genomic_DNA"/>
</dbReference>
<proteinExistence type="inferred from homology"/>
<evidence type="ECO:0000313" key="6">
    <source>
        <dbReference type="EMBL" id="KAA9153485.1"/>
    </source>
</evidence>
<feature type="domain" description="Solute-binding protein family 3/N-terminal" evidence="5">
    <location>
        <begin position="6"/>
        <end position="234"/>
    </location>
</feature>
<reference evidence="6" key="1">
    <citation type="submission" date="2019-09" db="EMBL/GenBank/DDBJ databases">
        <authorList>
            <person name="Teo W.F.A."/>
            <person name="Duangmal K."/>
        </authorList>
    </citation>
    <scope>NUCLEOTIDE SEQUENCE [LARGE SCALE GENOMIC DNA]</scope>
    <source>
        <strain evidence="6">K81G1</strain>
    </source>
</reference>
<keyword evidence="3" id="KW-0732">Signal</keyword>
<evidence type="ECO:0000256" key="1">
    <source>
        <dbReference type="ARBA" id="ARBA00004196"/>
    </source>
</evidence>
<dbReference type="AlphaFoldDB" id="A0A5N0UUQ6"/>
<dbReference type="CDD" id="cd01004">
    <property type="entry name" value="PBP2_MidA_like"/>
    <property type="match status" value="1"/>
</dbReference>
<dbReference type="GO" id="GO:0030313">
    <property type="term" value="C:cell envelope"/>
    <property type="evidence" value="ECO:0007669"/>
    <property type="project" value="UniProtKB-SubCell"/>
</dbReference>
<comment type="similarity">
    <text evidence="2 4">Belongs to the bacterial solute-binding protein 3 family.</text>
</comment>
<evidence type="ECO:0000313" key="7">
    <source>
        <dbReference type="Proteomes" id="UP000319769"/>
    </source>
</evidence>
<dbReference type="SMART" id="SM00062">
    <property type="entry name" value="PBPb"/>
    <property type="match status" value="1"/>
</dbReference>
<sequence>MVSSGTLTYGTAATFPPFESKSAGGDFEGFDIDMISALADSMGLGTKATDMDFDGLIPALAGKRVDIVNSAMYINDARAAKVDFVPYLVIGESLLTPGGNPKHITRIPEDLSGKTIAVTRGAIGETYMNEYNDQLRQQGLPAMTVMSLPTNQDAMLAVRSGRADAFDTSTPGAATTLAKTGDAFTVAATFKNETKIGIAVRKGDTDTATAIRNALDRFVQSGDYDKLLAKYQIPADSSLFKSTATSTAPAGG</sequence>